<protein>
    <submittedName>
        <fullName evidence="6">CvpA family protein</fullName>
    </submittedName>
</protein>
<sequence>MSWTWIDWAFAAVLLISVLSGMAKGFIREGLGLLAWLAALVAARMFAGPAGEIFRDYVASANMRLAIGFVIVVFVVIVVSGMLIRFLDAVIEWAGMGRFNRLLGALFGALRGAAVLVLISAVVGLTPWRDAPDWQQSQLRPLVGQARDALMAHWDNWEQENAGDVQATSSTATDTSG</sequence>
<evidence type="ECO:0000256" key="5">
    <source>
        <dbReference type="SAM" id="Phobius"/>
    </source>
</evidence>
<dbReference type="PANTHER" id="PTHR36926:SF1">
    <property type="entry name" value="COLICIN V PRODUCTION PROTEIN"/>
    <property type="match status" value="1"/>
</dbReference>
<feature type="transmembrane region" description="Helical" evidence="5">
    <location>
        <begin position="33"/>
        <end position="54"/>
    </location>
</feature>
<evidence type="ECO:0000256" key="1">
    <source>
        <dbReference type="ARBA" id="ARBA00004141"/>
    </source>
</evidence>
<organism evidence="6 7">
    <name type="scientific">Larsenimonas rhizosphaerae</name>
    <dbReference type="NCBI Taxonomy" id="2944682"/>
    <lineage>
        <taxon>Bacteria</taxon>
        <taxon>Pseudomonadati</taxon>
        <taxon>Pseudomonadota</taxon>
        <taxon>Gammaproteobacteria</taxon>
        <taxon>Oceanospirillales</taxon>
        <taxon>Halomonadaceae</taxon>
        <taxon>Larsenimonas</taxon>
    </lineage>
</organism>
<evidence type="ECO:0000313" key="6">
    <source>
        <dbReference type="EMBL" id="MCX2523294.1"/>
    </source>
</evidence>
<feature type="transmembrane region" description="Helical" evidence="5">
    <location>
        <begin position="66"/>
        <end position="87"/>
    </location>
</feature>
<dbReference type="AlphaFoldDB" id="A0AA42CTJ7"/>
<name>A0AA42CTJ7_9GAMM</name>
<accession>A0AA42CTJ7</accession>
<dbReference type="GO" id="GO:0016020">
    <property type="term" value="C:membrane"/>
    <property type="evidence" value="ECO:0007669"/>
    <property type="project" value="UniProtKB-SubCell"/>
</dbReference>
<dbReference type="PANTHER" id="PTHR36926">
    <property type="entry name" value="COLICIN V PRODUCTION PROTEIN"/>
    <property type="match status" value="1"/>
</dbReference>
<comment type="subcellular location">
    <subcellularLocation>
        <location evidence="1">Membrane</location>
        <topology evidence="1">Multi-pass membrane protein</topology>
    </subcellularLocation>
</comment>
<dbReference type="InterPro" id="IPR003825">
    <property type="entry name" value="Colicin-V_CvpA"/>
</dbReference>
<dbReference type="RefSeq" id="WP_250936622.1">
    <property type="nucleotide sequence ID" value="NZ_JAMLJK010000001.1"/>
</dbReference>
<keyword evidence="7" id="KW-1185">Reference proteome</keyword>
<proteinExistence type="predicted"/>
<feature type="transmembrane region" description="Helical" evidence="5">
    <location>
        <begin position="102"/>
        <end position="125"/>
    </location>
</feature>
<evidence type="ECO:0000313" key="7">
    <source>
        <dbReference type="Proteomes" id="UP001165678"/>
    </source>
</evidence>
<keyword evidence="2 5" id="KW-0812">Transmembrane</keyword>
<dbReference type="GO" id="GO:0009403">
    <property type="term" value="P:toxin biosynthetic process"/>
    <property type="evidence" value="ECO:0007669"/>
    <property type="project" value="InterPro"/>
</dbReference>
<evidence type="ECO:0000256" key="4">
    <source>
        <dbReference type="ARBA" id="ARBA00023136"/>
    </source>
</evidence>
<evidence type="ECO:0000256" key="3">
    <source>
        <dbReference type="ARBA" id="ARBA00022989"/>
    </source>
</evidence>
<dbReference type="Pfam" id="PF02674">
    <property type="entry name" value="Colicin_V"/>
    <property type="match status" value="1"/>
</dbReference>
<dbReference type="EMBL" id="JAPIVE010000001">
    <property type="protein sequence ID" value="MCX2523294.1"/>
    <property type="molecule type" value="Genomic_DNA"/>
</dbReference>
<evidence type="ECO:0000256" key="2">
    <source>
        <dbReference type="ARBA" id="ARBA00022692"/>
    </source>
</evidence>
<dbReference type="InterPro" id="IPR052719">
    <property type="entry name" value="CvpA-like"/>
</dbReference>
<dbReference type="Proteomes" id="UP001165678">
    <property type="component" value="Unassembled WGS sequence"/>
</dbReference>
<comment type="caution">
    <text evidence="6">The sequence shown here is derived from an EMBL/GenBank/DDBJ whole genome shotgun (WGS) entry which is preliminary data.</text>
</comment>
<keyword evidence="3 5" id="KW-1133">Transmembrane helix</keyword>
<gene>
    <name evidence="6" type="ORF">OQ287_03490</name>
</gene>
<reference evidence="6" key="1">
    <citation type="submission" date="2022-11" db="EMBL/GenBank/DDBJ databases">
        <title>Larsenimonas rhizosphaerae sp. nov., isolated from a tidal mudflat.</title>
        <authorList>
            <person name="Lee S.D."/>
            <person name="Kim I.S."/>
        </authorList>
    </citation>
    <scope>NUCLEOTIDE SEQUENCE</scope>
    <source>
        <strain evidence="6">GH2-1</strain>
    </source>
</reference>
<keyword evidence="4 5" id="KW-0472">Membrane</keyword>